<reference evidence="5 6" key="1">
    <citation type="submission" date="2017-04" db="EMBL/GenBank/DDBJ databases">
        <title>Comparative genome analysis of Subtercola boreus.</title>
        <authorList>
            <person name="Cho Y.-J."/>
            <person name="Cho A."/>
            <person name="Kim O.-S."/>
            <person name="Lee J.-I."/>
        </authorList>
    </citation>
    <scope>NUCLEOTIDE SEQUENCE [LARGE SCALE GENOMIC DNA]</scope>
    <source>
        <strain evidence="5 6">P28004</strain>
    </source>
</reference>
<dbReference type="InterPro" id="IPR002577">
    <property type="entry name" value="HTH_HxlR"/>
</dbReference>
<evidence type="ECO:0000313" key="5">
    <source>
        <dbReference type="EMBL" id="RFA26083.1"/>
    </source>
</evidence>
<accession>A0A3E0WBN4</accession>
<dbReference type="Gene3D" id="1.10.10.10">
    <property type="entry name" value="Winged helix-like DNA-binding domain superfamily/Winged helix DNA-binding domain"/>
    <property type="match status" value="1"/>
</dbReference>
<dbReference type="OrthoDB" id="9792527at2"/>
<keyword evidence="3" id="KW-0804">Transcription</keyword>
<dbReference type="Proteomes" id="UP000257080">
    <property type="component" value="Unassembled WGS sequence"/>
</dbReference>
<evidence type="ECO:0000256" key="1">
    <source>
        <dbReference type="ARBA" id="ARBA00023015"/>
    </source>
</evidence>
<protein>
    <recommendedName>
        <fullName evidence="4">HTH hxlR-type domain-containing protein</fullName>
    </recommendedName>
</protein>
<keyword evidence="2" id="KW-0238">DNA-binding</keyword>
<evidence type="ECO:0000313" key="6">
    <source>
        <dbReference type="Proteomes" id="UP000257080"/>
    </source>
</evidence>
<dbReference type="PANTHER" id="PTHR33204">
    <property type="entry name" value="TRANSCRIPTIONAL REGULATOR, MARR FAMILY"/>
    <property type="match status" value="1"/>
</dbReference>
<comment type="caution">
    <text evidence="5">The sequence shown here is derived from an EMBL/GenBank/DDBJ whole genome shotgun (WGS) entry which is preliminary data.</text>
</comment>
<dbReference type="InterPro" id="IPR036390">
    <property type="entry name" value="WH_DNA-bd_sf"/>
</dbReference>
<dbReference type="PROSITE" id="PS51118">
    <property type="entry name" value="HTH_HXLR"/>
    <property type="match status" value="1"/>
</dbReference>
<proteinExistence type="predicted"/>
<dbReference type="SUPFAM" id="SSF46785">
    <property type="entry name" value="Winged helix' DNA-binding domain"/>
    <property type="match status" value="1"/>
</dbReference>
<dbReference type="GO" id="GO:0003677">
    <property type="term" value="F:DNA binding"/>
    <property type="evidence" value="ECO:0007669"/>
    <property type="project" value="UniProtKB-KW"/>
</dbReference>
<dbReference type="EMBL" id="NBXE01000029">
    <property type="protein sequence ID" value="RFA26083.1"/>
    <property type="molecule type" value="Genomic_DNA"/>
</dbReference>
<evidence type="ECO:0000256" key="2">
    <source>
        <dbReference type="ARBA" id="ARBA00023125"/>
    </source>
</evidence>
<gene>
    <name evidence="5" type="ORF">B7R25_12620</name>
</gene>
<keyword evidence="1" id="KW-0805">Transcription regulation</keyword>
<organism evidence="5 6">
    <name type="scientific">Subtercola boreus</name>
    <dbReference type="NCBI Taxonomy" id="120213"/>
    <lineage>
        <taxon>Bacteria</taxon>
        <taxon>Bacillati</taxon>
        <taxon>Actinomycetota</taxon>
        <taxon>Actinomycetes</taxon>
        <taxon>Micrococcales</taxon>
        <taxon>Microbacteriaceae</taxon>
        <taxon>Subtercola</taxon>
    </lineage>
</organism>
<name>A0A3E0WBN4_9MICO</name>
<dbReference type="InterPro" id="IPR036388">
    <property type="entry name" value="WH-like_DNA-bd_sf"/>
</dbReference>
<dbReference type="AlphaFoldDB" id="A0A3E0WBN4"/>
<dbReference type="Pfam" id="PF01638">
    <property type="entry name" value="HxlR"/>
    <property type="match status" value="1"/>
</dbReference>
<evidence type="ECO:0000259" key="4">
    <source>
        <dbReference type="PROSITE" id="PS51118"/>
    </source>
</evidence>
<evidence type="ECO:0000256" key="3">
    <source>
        <dbReference type="ARBA" id="ARBA00023163"/>
    </source>
</evidence>
<sequence length="157" mass="17160">MVATTVKEHLCSIHRSLDLLGEKWSLLIVRNALRGQTKFSEFRDALGVPSDILTSRLATLTAAGVFERRAYREPGARERSSYHLTERGRSLKTVLVALQEWGDENTPYPGGRVSLAQKAGSTDAVLLAFVDETGARVSPDQVRLVPGPAATITWDAV</sequence>
<dbReference type="PANTHER" id="PTHR33204:SF18">
    <property type="entry name" value="TRANSCRIPTIONAL REGULATORY PROTEIN"/>
    <property type="match status" value="1"/>
</dbReference>
<feature type="domain" description="HTH hxlR-type" evidence="4">
    <location>
        <begin position="11"/>
        <end position="110"/>
    </location>
</feature>